<protein>
    <recommendedName>
        <fullName evidence="4">Nuclear transport factor 2 family protein</fullName>
    </recommendedName>
</protein>
<evidence type="ECO:0008006" key="4">
    <source>
        <dbReference type="Google" id="ProtNLM"/>
    </source>
</evidence>
<dbReference type="Gene3D" id="3.10.450.50">
    <property type="match status" value="1"/>
</dbReference>
<evidence type="ECO:0000313" key="2">
    <source>
        <dbReference type="EMBL" id="MEI7037628.1"/>
    </source>
</evidence>
<accession>A0ABU8JEC6</accession>
<dbReference type="Proteomes" id="UP001381174">
    <property type="component" value="Unassembled WGS sequence"/>
</dbReference>
<dbReference type="EMBL" id="JBBBNY010000010">
    <property type="protein sequence ID" value="MEI7037628.1"/>
    <property type="molecule type" value="Genomic_DNA"/>
</dbReference>
<reference evidence="2 3" key="1">
    <citation type="journal article" date="2014" name="Int. J. Syst. Evol. Microbiol.">
        <title>Fulvimonas yonginensis sp. nov., isolated from greenhouse soil, and emended description of the genus Fulvimonas.</title>
        <authorList>
            <person name="Ahn J.H."/>
            <person name="Kim S.J."/>
            <person name="Weon H.Y."/>
            <person name="Hong S.B."/>
            <person name="Seok S.J."/>
            <person name="Kwon S.W."/>
        </authorList>
    </citation>
    <scope>NUCLEOTIDE SEQUENCE [LARGE SCALE GENOMIC DNA]</scope>
    <source>
        <strain evidence="2 3">KACC 16952</strain>
    </source>
</reference>
<evidence type="ECO:0000313" key="3">
    <source>
        <dbReference type="Proteomes" id="UP001381174"/>
    </source>
</evidence>
<feature type="chain" id="PRO_5046473604" description="Nuclear transport factor 2 family protein" evidence="1">
    <location>
        <begin position="28"/>
        <end position="194"/>
    </location>
</feature>
<keyword evidence="3" id="KW-1185">Reference proteome</keyword>
<sequence>MGAVWFRSVLMACAWVPAGIALQPAVAQTAPASARTAASAPGLPAARPADVASMDAILGALYDVISGPKGQKRDWDRLRSLFVPGARLIPVHAGKDGIVQARVLSVEDYIRLGAPLLEKEGFFEREVHRTVDRYGHIAQVFSTYESRHAANDAKPFQRGINSIQLLFDGHRWWVVTIYWQGERPDLPIPEQYGG</sequence>
<keyword evidence="1" id="KW-0732">Signal</keyword>
<name>A0ABU8JEC6_9GAMM</name>
<organism evidence="2 3">
    <name type="scientific">Fulvimonas yonginensis</name>
    <dbReference type="NCBI Taxonomy" id="1495200"/>
    <lineage>
        <taxon>Bacteria</taxon>
        <taxon>Pseudomonadati</taxon>
        <taxon>Pseudomonadota</taxon>
        <taxon>Gammaproteobacteria</taxon>
        <taxon>Lysobacterales</taxon>
        <taxon>Rhodanobacteraceae</taxon>
        <taxon>Fulvimonas</taxon>
    </lineage>
</organism>
<comment type="caution">
    <text evidence="2">The sequence shown here is derived from an EMBL/GenBank/DDBJ whole genome shotgun (WGS) entry which is preliminary data.</text>
</comment>
<dbReference type="RefSeq" id="WP_336808266.1">
    <property type="nucleotide sequence ID" value="NZ_JBBBNY010000010.1"/>
</dbReference>
<proteinExistence type="predicted"/>
<dbReference type="InterPro" id="IPR032710">
    <property type="entry name" value="NTF2-like_dom_sf"/>
</dbReference>
<feature type="signal peptide" evidence="1">
    <location>
        <begin position="1"/>
        <end position="27"/>
    </location>
</feature>
<gene>
    <name evidence="2" type="ORF">WAT24_12740</name>
</gene>
<dbReference type="SUPFAM" id="SSF54427">
    <property type="entry name" value="NTF2-like"/>
    <property type="match status" value="1"/>
</dbReference>
<evidence type="ECO:0000256" key="1">
    <source>
        <dbReference type="SAM" id="SignalP"/>
    </source>
</evidence>